<comment type="subcellular location">
    <subcellularLocation>
        <location evidence="1">Periplasm</location>
    </subcellularLocation>
</comment>
<dbReference type="InterPro" id="IPR031811">
    <property type="entry name" value="ALGX/ALGJ_SGNH-like"/>
</dbReference>
<sequence length="435" mass="46604">MAQEPPQLPAVHEAWLPREHALHRPRHGGRQLTALICAVVFFATPTLMWVFGARPGEIENHRLAGFPSLGDGWAFFTGLPSWATDQLTFRAAAIQAADGISETVFGESAPHDQSGSTNSGPLPGSPPPAGGEPAPVNGGTGPLDQAGYRQVIEGSNGWLYYGIDAEAKCAPSRQLTETIARIKELRDIVQSSGRKFVWVVPPDKSTMVPQFLPASYPGKDCQQAAEAPLWAQVDGAGAVDLRAALQEAERQLGHPVYHPNDTHWTDEGGLVMAAATANAVEPGVTQTWKWGPVGSYTVSADLPPLLGKHGDKTNVVYDLRPDGITDRAGKISEIDTPVVSNGPPLTGMVGKKTLVYGDSFTMASSRYLTGAFSNLTMLAFYTNKTSQAQAIDEFVNSDVVVLETVERSVSGGYLPFFDEGLLNSLRAKLAQHPLR</sequence>
<keyword evidence="4" id="KW-0732">Signal</keyword>
<name>A0ABW5FRW3_9PSEU</name>
<gene>
    <name evidence="10" type="ORF">ACFSXZ_14430</name>
</gene>
<dbReference type="EMBL" id="JBHUKR010000007">
    <property type="protein sequence ID" value="MFD2417523.1"/>
    <property type="molecule type" value="Genomic_DNA"/>
</dbReference>
<keyword evidence="6" id="KW-0016">Alginate biosynthesis</keyword>
<keyword evidence="8" id="KW-0812">Transmembrane</keyword>
<evidence type="ECO:0000259" key="9">
    <source>
        <dbReference type="Pfam" id="PF16822"/>
    </source>
</evidence>
<keyword evidence="11" id="KW-1185">Reference proteome</keyword>
<keyword evidence="8" id="KW-1133">Transmembrane helix</keyword>
<evidence type="ECO:0000256" key="8">
    <source>
        <dbReference type="SAM" id="Phobius"/>
    </source>
</evidence>
<keyword evidence="3" id="KW-0808">Transferase</keyword>
<evidence type="ECO:0000313" key="10">
    <source>
        <dbReference type="EMBL" id="MFD2417523.1"/>
    </source>
</evidence>
<dbReference type="RefSeq" id="WP_378265352.1">
    <property type="nucleotide sequence ID" value="NZ_JBHUKR010000007.1"/>
</dbReference>
<feature type="transmembrane region" description="Helical" evidence="8">
    <location>
        <begin position="32"/>
        <end position="52"/>
    </location>
</feature>
<feature type="region of interest" description="Disordered" evidence="7">
    <location>
        <begin position="105"/>
        <end position="146"/>
    </location>
</feature>
<evidence type="ECO:0000256" key="2">
    <source>
        <dbReference type="ARBA" id="ARBA00005182"/>
    </source>
</evidence>
<feature type="domain" description="AlgX/AlgJ SGNH hydrolase-like" evidence="9">
    <location>
        <begin position="151"/>
        <end position="283"/>
    </location>
</feature>
<comment type="caution">
    <text evidence="10">The sequence shown here is derived from an EMBL/GenBank/DDBJ whole genome shotgun (WGS) entry which is preliminary data.</text>
</comment>
<proteinExistence type="predicted"/>
<dbReference type="Proteomes" id="UP001597417">
    <property type="component" value="Unassembled WGS sequence"/>
</dbReference>
<protein>
    <recommendedName>
        <fullName evidence="9">AlgX/AlgJ SGNH hydrolase-like domain-containing protein</fullName>
    </recommendedName>
</protein>
<keyword evidence="5" id="KW-0574">Periplasm</keyword>
<dbReference type="Pfam" id="PF16822">
    <property type="entry name" value="ALGX"/>
    <property type="match status" value="1"/>
</dbReference>
<comment type="pathway">
    <text evidence="2">Glycan biosynthesis; alginate biosynthesis.</text>
</comment>
<evidence type="ECO:0000256" key="7">
    <source>
        <dbReference type="SAM" id="MobiDB-lite"/>
    </source>
</evidence>
<evidence type="ECO:0000256" key="1">
    <source>
        <dbReference type="ARBA" id="ARBA00004418"/>
    </source>
</evidence>
<evidence type="ECO:0000256" key="3">
    <source>
        <dbReference type="ARBA" id="ARBA00022679"/>
    </source>
</evidence>
<keyword evidence="8" id="KW-0472">Membrane</keyword>
<evidence type="ECO:0000256" key="4">
    <source>
        <dbReference type="ARBA" id="ARBA00022729"/>
    </source>
</evidence>
<evidence type="ECO:0000313" key="11">
    <source>
        <dbReference type="Proteomes" id="UP001597417"/>
    </source>
</evidence>
<evidence type="ECO:0000256" key="5">
    <source>
        <dbReference type="ARBA" id="ARBA00022764"/>
    </source>
</evidence>
<evidence type="ECO:0000256" key="6">
    <source>
        <dbReference type="ARBA" id="ARBA00022841"/>
    </source>
</evidence>
<dbReference type="SUPFAM" id="SSF52266">
    <property type="entry name" value="SGNH hydrolase"/>
    <property type="match status" value="1"/>
</dbReference>
<accession>A0ABW5FRW3</accession>
<organism evidence="10 11">
    <name type="scientific">Amycolatopsis pigmentata</name>
    <dbReference type="NCBI Taxonomy" id="450801"/>
    <lineage>
        <taxon>Bacteria</taxon>
        <taxon>Bacillati</taxon>
        <taxon>Actinomycetota</taxon>
        <taxon>Actinomycetes</taxon>
        <taxon>Pseudonocardiales</taxon>
        <taxon>Pseudonocardiaceae</taxon>
        <taxon>Amycolatopsis</taxon>
    </lineage>
</organism>
<reference evidence="11" key="1">
    <citation type="journal article" date="2019" name="Int. J. Syst. Evol. Microbiol.">
        <title>The Global Catalogue of Microorganisms (GCM) 10K type strain sequencing project: providing services to taxonomists for standard genome sequencing and annotation.</title>
        <authorList>
            <consortium name="The Broad Institute Genomics Platform"/>
            <consortium name="The Broad Institute Genome Sequencing Center for Infectious Disease"/>
            <person name="Wu L."/>
            <person name="Ma J."/>
        </authorList>
    </citation>
    <scope>NUCLEOTIDE SEQUENCE [LARGE SCALE GENOMIC DNA]</scope>
    <source>
        <strain evidence="11">CGMCC 4.7645</strain>
    </source>
</reference>